<comment type="caution">
    <text evidence="4">The sequence shown here is derived from an EMBL/GenBank/DDBJ whole genome shotgun (WGS) entry which is preliminary data.</text>
</comment>
<dbReference type="Gene3D" id="1.10.1200.10">
    <property type="entry name" value="ACP-like"/>
    <property type="match status" value="1"/>
</dbReference>
<dbReference type="InterPro" id="IPR036736">
    <property type="entry name" value="ACP-like_sf"/>
</dbReference>
<dbReference type="Pfam" id="PF23024">
    <property type="entry name" value="AMP-dom_DIP2-like"/>
    <property type="match status" value="1"/>
</dbReference>
<evidence type="ECO:0000313" key="5">
    <source>
        <dbReference type="Proteomes" id="UP001363151"/>
    </source>
</evidence>
<accession>A0ABR1GAQ5</accession>
<dbReference type="PANTHER" id="PTHR22754:SF32">
    <property type="entry name" value="DISCO-INTERACTING PROTEIN 2"/>
    <property type="match status" value="1"/>
</dbReference>
<evidence type="ECO:0000259" key="2">
    <source>
        <dbReference type="Pfam" id="PF00550"/>
    </source>
</evidence>
<feature type="domain" description="AMP-dependent synthetase/ligase" evidence="1">
    <location>
        <begin position="46"/>
        <end position="447"/>
    </location>
</feature>
<dbReference type="InterPro" id="IPR042099">
    <property type="entry name" value="ANL_N_sf"/>
</dbReference>
<gene>
    <name evidence="4" type="ORF">SO694_00006346</name>
</gene>
<proteinExistence type="predicted"/>
<sequence length="776" mass="81542">MAAAACLTGEGTADQATSLSELLAVRAREKGEVPLFSWWDDKRGAVELGRQLSYASVELLAARVAWRLANREGVGVGDRCVLVYEPCLSFVVAFLGCGRRGCVAVPVFPPEPRKKFTAELGAFVSICGSCDARFALTSTAYGWAKKAGALAASAASVFGPRGVAWPESLKWIVCDADLGKKGDGLPHGPVDGPHANVAFLQYTSGSVSGSTSEPKGVVITHASLTHNLTLIVSELKATEKTVCVSWLPQYHDMGLIGSYLGTLRCGGSGFYASPFTFVKRPACWLEAIAKFRGTHMQAPNFAYALSTRKPPAARLDLSCVEHMIDAAEPVDKGALDAFVAFYGREHGLPENVVFPTYGLAESTVMVTCNGAAAARVDGDALRADGLVVEAANGEWLVGCGAPRADAGVDVAIVSNCGDDDDGPKKRLGEGRVGEIWVSSPSTAAGYWNRDCDGEFRAELVDGTGGPWLRTGDVGFLLRGELFVCGRLKDLVILRGKNHYPQDIERSVERAAPESLRPGCVAAFSVDDGGEERLVVLAEVRDDDAAQRRRRGLAAREGPDGALGYGALAELVANAVAAEHGAAVDALVFLKPRTIAKTTSGKIARKRCKAGHAAGSLKVAFAANLRDGAAPPTDETTRLVASQPRAAGADGAVAAGGVLADLATELALLARRPADSIRATQPLVDSGIDSMDLAQFKGVLEAKFGCAGLPDDLLFRDDTTLLALAKVVEAGGAFDEAGFANIGRSLEIDRSHASSKKSDFMVDNCPCCLVCCPSKLR</sequence>
<evidence type="ECO:0008006" key="6">
    <source>
        <dbReference type="Google" id="ProtNLM"/>
    </source>
</evidence>
<feature type="domain" description="Carrier" evidence="2">
    <location>
        <begin position="661"/>
        <end position="726"/>
    </location>
</feature>
<organism evidence="4 5">
    <name type="scientific">Aureococcus anophagefferens</name>
    <name type="common">Harmful bloom alga</name>
    <dbReference type="NCBI Taxonomy" id="44056"/>
    <lineage>
        <taxon>Eukaryota</taxon>
        <taxon>Sar</taxon>
        <taxon>Stramenopiles</taxon>
        <taxon>Ochrophyta</taxon>
        <taxon>Pelagophyceae</taxon>
        <taxon>Pelagomonadales</taxon>
        <taxon>Pelagomonadaceae</taxon>
        <taxon>Aureococcus</taxon>
    </lineage>
</organism>
<keyword evidence="5" id="KW-1185">Reference proteome</keyword>
<dbReference type="InterPro" id="IPR045851">
    <property type="entry name" value="AMP-bd_C_sf"/>
</dbReference>
<dbReference type="SUPFAM" id="SSF56801">
    <property type="entry name" value="Acetyl-CoA synthetase-like"/>
    <property type="match status" value="1"/>
</dbReference>
<dbReference type="InterPro" id="IPR025110">
    <property type="entry name" value="AMP-bd_C"/>
</dbReference>
<dbReference type="InterPro" id="IPR000873">
    <property type="entry name" value="AMP-dep_synth/lig_dom"/>
</dbReference>
<name>A0ABR1GAQ5_AURAN</name>
<dbReference type="Gene3D" id="3.40.50.12780">
    <property type="entry name" value="N-terminal domain of ligase-like"/>
    <property type="match status" value="1"/>
</dbReference>
<dbReference type="SUPFAM" id="SSF47336">
    <property type="entry name" value="ACP-like"/>
    <property type="match status" value="1"/>
</dbReference>
<dbReference type="Pfam" id="PF00501">
    <property type="entry name" value="AMP-binding"/>
    <property type="match status" value="1"/>
</dbReference>
<dbReference type="Proteomes" id="UP001363151">
    <property type="component" value="Unassembled WGS sequence"/>
</dbReference>
<reference evidence="4 5" key="1">
    <citation type="submission" date="2024-03" db="EMBL/GenBank/DDBJ databases">
        <title>Aureococcus anophagefferens CCMP1851 and Kratosvirus quantuckense: Draft genome of a second virus-susceptible host strain in the model system.</title>
        <authorList>
            <person name="Chase E."/>
            <person name="Truchon A.R."/>
            <person name="Schepens W."/>
            <person name="Wilhelm S.W."/>
        </authorList>
    </citation>
    <scope>NUCLEOTIDE SEQUENCE [LARGE SCALE GENOMIC DNA]</scope>
    <source>
        <strain evidence="4 5">CCMP1851</strain>
    </source>
</reference>
<dbReference type="InterPro" id="IPR009081">
    <property type="entry name" value="PP-bd_ACP"/>
</dbReference>
<dbReference type="EMBL" id="JBBJCI010000038">
    <property type="protein sequence ID" value="KAK7250102.1"/>
    <property type="molecule type" value="Genomic_DNA"/>
</dbReference>
<evidence type="ECO:0000313" key="4">
    <source>
        <dbReference type="EMBL" id="KAK7250102.1"/>
    </source>
</evidence>
<protein>
    <recommendedName>
        <fullName evidence="6">Carrier domain-containing protein</fullName>
    </recommendedName>
</protein>
<evidence type="ECO:0000259" key="3">
    <source>
        <dbReference type="Pfam" id="PF23024"/>
    </source>
</evidence>
<dbReference type="PANTHER" id="PTHR22754">
    <property type="entry name" value="DISCO-INTERACTING PROTEIN 2 DIP2 -RELATED"/>
    <property type="match status" value="1"/>
</dbReference>
<dbReference type="Gene3D" id="3.30.300.30">
    <property type="match status" value="1"/>
</dbReference>
<dbReference type="Pfam" id="PF00550">
    <property type="entry name" value="PP-binding"/>
    <property type="match status" value="1"/>
</dbReference>
<feature type="domain" description="AMP-binding enzyme C-terminal" evidence="3">
    <location>
        <begin position="489"/>
        <end position="618"/>
    </location>
</feature>
<evidence type="ECO:0000259" key="1">
    <source>
        <dbReference type="Pfam" id="PF00501"/>
    </source>
</evidence>